<evidence type="ECO:0000313" key="2">
    <source>
        <dbReference type="EMBL" id="HIU69744.1"/>
    </source>
</evidence>
<dbReference type="EMBL" id="DVNM01000042">
    <property type="protein sequence ID" value="HIU69744.1"/>
    <property type="molecule type" value="Genomic_DNA"/>
</dbReference>
<comment type="caution">
    <text evidence="2">The sequence shown here is derived from an EMBL/GenBank/DDBJ whole genome shotgun (WGS) entry which is preliminary data.</text>
</comment>
<keyword evidence="1" id="KW-1133">Transmembrane helix</keyword>
<proteinExistence type="predicted"/>
<sequence length="203" mass="21242">MKNQKILRMTQLGILIAIIIVMAFTGLGYIRTGGLEISLITVPVAIGAMVMGPGAGAVLGLAFGITSFLQCVFGLSAFGAQLLGINAFLTFLVCVPTRAAVGWLAGLIFKAIAKIDKTRTVGYFVTGLCTALLNTLLFMGVLLLCFWNTDYIQSLNVGGVNVFAFAVTFVGLNGALEMPACCVLGGAVAKALSKAKINRVEQV</sequence>
<feature type="transmembrane region" description="Helical" evidence="1">
    <location>
        <begin position="121"/>
        <end position="143"/>
    </location>
</feature>
<feature type="transmembrane region" description="Helical" evidence="1">
    <location>
        <begin position="37"/>
        <end position="54"/>
    </location>
</feature>
<reference evidence="2" key="2">
    <citation type="journal article" date="2021" name="PeerJ">
        <title>Extensive microbial diversity within the chicken gut microbiome revealed by metagenomics and culture.</title>
        <authorList>
            <person name="Gilroy R."/>
            <person name="Ravi A."/>
            <person name="Getino M."/>
            <person name="Pursley I."/>
            <person name="Horton D.L."/>
            <person name="Alikhan N.F."/>
            <person name="Baker D."/>
            <person name="Gharbi K."/>
            <person name="Hall N."/>
            <person name="Watson M."/>
            <person name="Adriaenssens E.M."/>
            <person name="Foster-Nyarko E."/>
            <person name="Jarju S."/>
            <person name="Secka A."/>
            <person name="Antonio M."/>
            <person name="Oren A."/>
            <person name="Chaudhuri R.R."/>
            <person name="La Ragione R."/>
            <person name="Hildebrand F."/>
            <person name="Pallen M.J."/>
        </authorList>
    </citation>
    <scope>NUCLEOTIDE SEQUENCE</scope>
    <source>
        <strain evidence="2">CHK176-6737</strain>
    </source>
</reference>
<organism evidence="2 3">
    <name type="scientific">Candidatus Scybalenecus merdavium</name>
    <dbReference type="NCBI Taxonomy" id="2840939"/>
    <lineage>
        <taxon>Bacteria</taxon>
        <taxon>Bacillati</taxon>
        <taxon>Bacillota</taxon>
        <taxon>Clostridia</taxon>
        <taxon>Eubacteriales</taxon>
        <taxon>Oscillospiraceae</taxon>
        <taxon>Oscillospiraceae incertae sedis</taxon>
        <taxon>Candidatus Scybalenecus</taxon>
    </lineage>
</organism>
<feature type="transmembrane region" description="Helical" evidence="1">
    <location>
        <begin position="163"/>
        <end position="189"/>
    </location>
</feature>
<feature type="transmembrane region" description="Helical" evidence="1">
    <location>
        <begin position="61"/>
        <end position="82"/>
    </location>
</feature>
<dbReference type="Pfam" id="PF12822">
    <property type="entry name" value="ECF_trnsprt"/>
    <property type="match status" value="1"/>
</dbReference>
<protein>
    <submittedName>
        <fullName evidence="2">ECF transporter S component</fullName>
    </submittedName>
</protein>
<keyword evidence="1" id="KW-0812">Transmembrane</keyword>
<name>A0A9D1MVL5_9FIRM</name>
<accession>A0A9D1MVL5</accession>
<evidence type="ECO:0000256" key="1">
    <source>
        <dbReference type="SAM" id="Phobius"/>
    </source>
</evidence>
<dbReference type="AlphaFoldDB" id="A0A9D1MVL5"/>
<dbReference type="InterPro" id="IPR024529">
    <property type="entry name" value="ECF_trnsprt_substrate-spec"/>
</dbReference>
<dbReference type="Proteomes" id="UP000824125">
    <property type="component" value="Unassembled WGS sequence"/>
</dbReference>
<feature type="transmembrane region" description="Helical" evidence="1">
    <location>
        <begin position="88"/>
        <end position="109"/>
    </location>
</feature>
<keyword evidence="1" id="KW-0472">Membrane</keyword>
<gene>
    <name evidence="2" type="ORF">IAD23_07300</name>
</gene>
<dbReference type="Gene3D" id="1.10.1760.20">
    <property type="match status" value="1"/>
</dbReference>
<dbReference type="GO" id="GO:0022857">
    <property type="term" value="F:transmembrane transporter activity"/>
    <property type="evidence" value="ECO:0007669"/>
    <property type="project" value="InterPro"/>
</dbReference>
<feature type="transmembrane region" description="Helical" evidence="1">
    <location>
        <begin position="12"/>
        <end position="31"/>
    </location>
</feature>
<reference evidence="2" key="1">
    <citation type="submission" date="2020-10" db="EMBL/GenBank/DDBJ databases">
        <authorList>
            <person name="Gilroy R."/>
        </authorList>
    </citation>
    <scope>NUCLEOTIDE SEQUENCE</scope>
    <source>
        <strain evidence="2">CHK176-6737</strain>
    </source>
</reference>
<evidence type="ECO:0000313" key="3">
    <source>
        <dbReference type="Proteomes" id="UP000824125"/>
    </source>
</evidence>